<dbReference type="InterPro" id="IPR026960">
    <property type="entry name" value="RVT-Znf"/>
</dbReference>
<sequence>MHRMCSFMWLVNHRKLLTNAERKCRHLIDDDGCKICGGAPETTLHILRDCPYARATWVEALQNEPGHDFFEPNIERWILHYTTGRGRTINSTLFTTMCWLLWKNRNNYCFQGKLDSCAHIQTSWVQLRLQILKASEKEQQVFGAGGLHTPTMIQWQPPQPGWSCLNTYGSVTLSTSSTAAGGVARRDDDLFVTAFSMNLGGGSINSDELAGIVHGLQITWEEGIRKVILQTNSTTALSLIDSATPHHSQYSYVAEIRRWL</sequence>
<evidence type="ECO:0000313" key="3">
    <source>
        <dbReference type="EMBL" id="CAL1361381.1"/>
    </source>
</evidence>
<dbReference type="EMBL" id="OZ034814">
    <property type="protein sequence ID" value="CAL1361381.1"/>
    <property type="molecule type" value="Genomic_DNA"/>
</dbReference>
<dbReference type="Proteomes" id="UP001497516">
    <property type="component" value="Chromosome 10"/>
</dbReference>
<dbReference type="InterPro" id="IPR002156">
    <property type="entry name" value="RNaseH_domain"/>
</dbReference>
<feature type="domain" description="Reverse transcriptase zinc-binding" evidence="2">
    <location>
        <begin position="2"/>
        <end position="57"/>
    </location>
</feature>
<evidence type="ECO:0000259" key="2">
    <source>
        <dbReference type="Pfam" id="PF13966"/>
    </source>
</evidence>
<dbReference type="CDD" id="cd06222">
    <property type="entry name" value="RNase_H_like"/>
    <property type="match status" value="1"/>
</dbReference>
<evidence type="ECO:0000313" key="4">
    <source>
        <dbReference type="Proteomes" id="UP001497516"/>
    </source>
</evidence>
<accession>A0AAV2D0U0</accession>
<dbReference type="InterPro" id="IPR012337">
    <property type="entry name" value="RNaseH-like_sf"/>
</dbReference>
<name>A0AAV2D0U0_9ROSI</name>
<dbReference type="GO" id="GO:0004523">
    <property type="term" value="F:RNA-DNA hybrid ribonuclease activity"/>
    <property type="evidence" value="ECO:0007669"/>
    <property type="project" value="InterPro"/>
</dbReference>
<organism evidence="3 4">
    <name type="scientific">Linum trigynum</name>
    <dbReference type="NCBI Taxonomy" id="586398"/>
    <lineage>
        <taxon>Eukaryota</taxon>
        <taxon>Viridiplantae</taxon>
        <taxon>Streptophyta</taxon>
        <taxon>Embryophyta</taxon>
        <taxon>Tracheophyta</taxon>
        <taxon>Spermatophyta</taxon>
        <taxon>Magnoliopsida</taxon>
        <taxon>eudicotyledons</taxon>
        <taxon>Gunneridae</taxon>
        <taxon>Pentapetalae</taxon>
        <taxon>rosids</taxon>
        <taxon>fabids</taxon>
        <taxon>Malpighiales</taxon>
        <taxon>Linaceae</taxon>
        <taxon>Linum</taxon>
    </lineage>
</organism>
<dbReference type="Gene3D" id="3.30.420.10">
    <property type="entry name" value="Ribonuclease H-like superfamily/Ribonuclease H"/>
    <property type="match status" value="1"/>
</dbReference>
<dbReference type="PANTHER" id="PTHR47723">
    <property type="entry name" value="OS05G0353850 PROTEIN"/>
    <property type="match status" value="1"/>
</dbReference>
<dbReference type="AlphaFoldDB" id="A0AAV2D0U0"/>
<gene>
    <name evidence="3" type="ORF">LTRI10_LOCUS8759</name>
</gene>
<dbReference type="Pfam" id="PF13966">
    <property type="entry name" value="zf-RVT"/>
    <property type="match status" value="1"/>
</dbReference>
<feature type="domain" description="RNase H type-1" evidence="1">
    <location>
        <begin position="166"/>
        <end position="259"/>
    </location>
</feature>
<protein>
    <submittedName>
        <fullName evidence="3">Uncharacterized protein</fullName>
    </submittedName>
</protein>
<keyword evidence="4" id="KW-1185">Reference proteome</keyword>
<dbReference type="Pfam" id="PF13456">
    <property type="entry name" value="RVT_3"/>
    <property type="match status" value="1"/>
</dbReference>
<reference evidence="3 4" key="1">
    <citation type="submission" date="2024-04" db="EMBL/GenBank/DDBJ databases">
        <authorList>
            <person name="Fracassetti M."/>
        </authorList>
    </citation>
    <scope>NUCLEOTIDE SEQUENCE [LARGE SCALE GENOMIC DNA]</scope>
</reference>
<dbReference type="PANTHER" id="PTHR47723:SF13">
    <property type="entry name" value="PUTATIVE-RELATED"/>
    <property type="match status" value="1"/>
</dbReference>
<proteinExistence type="predicted"/>
<dbReference type="GO" id="GO:0003676">
    <property type="term" value="F:nucleic acid binding"/>
    <property type="evidence" value="ECO:0007669"/>
    <property type="project" value="InterPro"/>
</dbReference>
<dbReference type="InterPro" id="IPR036397">
    <property type="entry name" value="RNaseH_sf"/>
</dbReference>
<dbReference type="SUPFAM" id="SSF53098">
    <property type="entry name" value="Ribonuclease H-like"/>
    <property type="match status" value="1"/>
</dbReference>
<evidence type="ECO:0000259" key="1">
    <source>
        <dbReference type="Pfam" id="PF13456"/>
    </source>
</evidence>
<dbReference type="InterPro" id="IPR044730">
    <property type="entry name" value="RNase_H-like_dom_plant"/>
</dbReference>
<dbReference type="InterPro" id="IPR053151">
    <property type="entry name" value="RNase_H-like"/>
</dbReference>